<sequence length="82" mass="9556">MGVTTTNEAENIIACIGKVINKLPQIEVCRFGYYNLLKQFKTRKLNIQYFFLKINWNIVLATTSTITTFIIIIWQFSPIQPQ</sequence>
<name>A0A9J6BP51_POLVA</name>
<keyword evidence="1" id="KW-0472">Membrane</keyword>
<feature type="transmembrane region" description="Helical" evidence="1">
    <location>
        <begin position="54"/>
        <end position="76"/>
    </location>
</feature>
<proteinExistence type="predicted"/>
<dbReference type="Proteomes" id="UP001107558">
    <property type="component" value="Chromosome 3"/>
</dbReference>
<dbReference type="EMBL" id="JADBJN010000003">
    <property type="protein sequence ID" value="KAG5671187.1"/>
    <property type="molecule type" value="Genomic_DNA"/>
</dbReference>
<dbReference type="AlphaFoldDB" id="A0A9J6BP51"/>
<evidence type="ECO:0000256" key="1">
    <source>
        <dbReference type="SAM" id="Phobius"/>
    </source>
</evidence>
<keyword evidence="3" id="KW-1185">Reference proteome</keyword>
<comment type="caution">
    <text evidence="2">The sequence shown here is derived from an EMBL/GenBank/DDBJ whole genome shotgun (WGS) entry which is preliminary data.</text>
</comment>
<organism evidence="2 3">
    <name type="scientific">Polypedilum vanderplanki</name>
    <name type="common">Sleeping chironomid midge</name>
    <dbReference type="NCBI Taxonomy" id="319348"/>
    <lineage>
        <taxon>Eukaryota</taxon>
        <taxon>Metazoa</taxon>
        <taxon>Ecdysozoa</taxon>
        <taxon>Arthropoda</taxon>
        <taxon>Hexapoda</taxon>
        <taxon>Insecta</taxon>
        <taxon>Pterygota</taxon>
        <taxon>Neoptera</taxon>
        <taxon>Endopterygota</taxon>
        <taxon>Diptera</taxon>
        <taxon>Nematocera</taxon>
        <taxon>Chironomoidea</taxon>
        <taxon>Chironomidae</taxon>
        <taxon>Chironominae</taxon>
        <taxon>Polypedilum</taxon>
        <taxon>Polypedilum</taxon>
    </lineage>
</organism>
<accession>A0A9J6BP51</accession>
<gene>
    <name evidence="2" type="ORF">PVAND_001398</name>
</gene>
<protein>
    <submittedName>
        <fullName evidence="2">Uncharacterized protein</fullName>
    </submittedName>
</protein>
<reference evidence="2" key="1">
    <citation type="submission" date="2021-03" db="EMBL/GenBank/DDBJ databases">
        <title>Chromosome level genome of the anhydrobiotic midge Polypedilum vanderplanki.</title>
        <authorList>
            <person name="Yoshida Y."/>
            <person name="Kikawada T."/>
            <person name="Gusev O."/>
        </authorList>
    </citation>
    <scope>NUCLEOTIDE SEQUENCE</scope>
    <source>
        <strain evidence="2">NIAS01</strain>
        <tissue evidence="2">Whole body or cell culture</tissue>
    </source>
</reference>
<evidence type="ECO:0000313" key="2">
    <source>
        <dbReference type="EMBL" id="KAG5671187.1"/>
    </source>
</evidence>
<evidence type="ECO:0000313" key="3">
    <source>
        <dbReference type="Proteomes" id="UP001107558"/>
    </source>
</evidence>
<keyword evidence="1" id="KW-0812">Transmembrane</keyword>
<keyword evidence="1" id="KW-1133">Transmembrane helix</keyword>